<dbReference type="SMART" id="SM00287">
    <property type="entry name" value="SH3b"/>
    <property type="match status" value="1"/>
</dbReference>
<feature type="region of interest" description="Disordered" evidence="1">
    <location>
        <begin position="85"/>
        <end position="111"/>
    </location>
</feature>
<dbReference type="SMART" id="SM00047">
    <property type="entry name" value="LYZ2"/>
    <property type="match status" value="1"/>
</dbReference>
<dbReference type="InterPro" id="IPR036365">
    <property type="entry name" value="PGBD-like_sf"/>
</dbReference>
<dbReference type="InterPro" id="IPR052905">
    <property type="entry name" value="LD-transpeptidase_YkuD-like"/>
</dbReference>
<proteinExistence type="predicted"/>
<evidence type="ECO:0000313" key="4">
    <source>
        <dbReference type="Proteomes" id="UP001148125"/>
    </source>
</evidence>
<dbReference type="Proteomes" id="UP001148125">
    <property type="component" value="Unassembled WGS sequence"/>
</dbReference>
<dbReference type="PANTHER" id="PTHR41533:SF1">
    <property type="entry name" value="L,D-TRANSPEPTIDASE YCBB-RELATED"/>
    <property type="match status" value="1"/>
</dbReference>
<evidence type="ECO:0000313" key="3">
    <source>
        <dbReference type="EMBL" id="MDE5415826.1"/>
    </source>
</evidence>
<accession>A0ABT5VK50</accession>
<comment type="caution">
    <text evidence="3">The sequence shown here is derived from an EMBL/GenBank/DDBJ whole genome shotgun (WGS) entry which is preliminary data.</text>
</comment>
<dbReference type="Gene3D" id="1.10.530.10">
    <property type="match status" value="1"/>
</dbReference>
<gene>
    <name evidence="3" type="ORF">N7Z68_20975</name>
</gene>
<keyword evidence="4" id="KW-1185">Reference proteome</keyword>
<feature type="region of interest" description="Disordered" evidence="1">
    <location>
        <begin position="40"/>
        <end position="62"/>
    </location>
</feature>
<dbReference type="InterPro" id="IPR003646">
    <property type="entry name" value="SH3-like_bac-type"/>
</dbReference>
<dbReference type="Pfam" id="PF01832">
    <property type="entry name" value="Glucosaminidase"/>
    <property type="match status" value="1"/>
</dbReference>
<dbReference type="EMBL" id="JAOTPO010000021">
    <property type="protein sequence ID" value="MDE5415826.1"/>
    <property type="molecule type" value="Genomic_DNA"/>
</dbReference>
<dbReference type="Pfam" id="PF01471">
    <property type="entry name" value="PG_binding_1"/>
    <property type="match status" value="9"/>
</dbReference>
<dbReference type="InterPro" id="IPR002477">
    <property type="entry name" value="Peptidoglycan-bd-like"/>
</dbReference>
<organism evidence="3 4">
    <name type="scientific">Alkalihalobacterium chitinilyticum</name>
    <dbReference type="NCBI Taxonomy" id="2980103"/>
    <lineage>
        <taxon>Bacteria</taxon>
        <taxon>Bacillati</taxon>
        <taxon>Bacillota</taxon>
        <taxon>Bacilli</taxon>
        <taxon>Bacillales</taxon>
        <taxon>Bacillaceae</taxon>
        <taxon>Alkalihalobacterium</taxon>
    </lineage>
</organism>
<dbReference type="InterPro" id="IPR036366">
    <property type="entry name" value="PGBDSf"/>
</dbReference>
<evidence type="ECO:0000256" key="1">
    <source>
        <dbReference type="SAM" id="MobiDB-lite"/>
    </source>
</evidence>
<dbReference type="Gene3D" id="2.30.30.40">
    <property type="entry name" value="SH3 Domains"/>
    <property type="match status" value="1"/>
</dbReference>
<reference evidence="3" key="1">
    <citation type="submission" date="2024-05" db="EMBL/GenBank/DDBJ databases">
        <title>Alkalihalobacillus sp. strain MEB203 novel alkaliphilic bacterium from Lonar Lake, India.</title>
        <authorList>
            <person name="Joshi A."/>
            <person name="Thite S."/>
            <person name="Mengade P."/>
        </authorList>
    </citation>
    <scope>NUCLEOTIDE SEQUENCE</scope>
    <source>
        <strain evidence="3">MEB 203</strain>
    </source>
</reference>
<dbReference type="RefSeq" id="WP_275120419.1">
    <property type="nucleotide sequence ID" value="NZ_JAOTPO010000021.1"/>
</dbReference>
<name>A0ABT5VK50_9BACI</name>
<feature type="domain" description="SH3b" evidence="2">
    <location>
        <begin position="802"/>
        <end position="874"/>
    </location>
</feature>
<dbReference type="PROSITE" id="PS51781">
    <property type="entry name" value="SH3B"/>
    <property type="match status" value="1"/>
</dbReference>
<dbReference type="SUPFAM" id="SSF47090">
    <property type="entry name" value="PGBD-like"/>
    <property type="match status" value="9"/>
</dbReference>
<protein>
    <submittedName>
        <fullName evidence="3">Peptidoglycan-binding protein</fullName>
    </submittedName>
</protein>
<sequence length="1153" mass="126962">MISKKSKILLVGTIVIFSPSFSYGQFTVEALEDSKKVVEDITEAGSEEQGLTGNEEATSTEELTEENVILLEFNEEQQDDIKHLEDTNQSSNIETKSSEQQIEKVEEEEPQQVEALTIETDPTLKEGVVHESVIELKEKLTRLGFGGMNINEVYGSFTAQRVSEFQAYYGLTADGIAGESTLEKLDEILSSPLQEGVRHPDTIELKEKLGTLGYGGMNINDMYGSFTALRVSQFQADHGLKDHGIVCDVTLDKIEELLTSVSQSGFEEGVVDDSVIELKQKLTRLGFGGMNINEVYGSFTVQRVSEFQAYYGLTSDGIAGERTLEKLDQILSSPFQEGIRHPDTIELKEKLGRLGYGGMNVNDMYGSFTALRVSQFQADHGLKAHGIACEVTLDKIEELLASVSQSGLEVGVVDDSVIELKQKLTRLGFGGMNINAVYGSFTAQRVSEFQAYYGLPATGVADERTFEKLDEILSTPFQEGVRHADTIELKKMLTILGYGGMNLNDMYGSFTALRVSQFQSAQGLRAHGIADEKTLAKMDEAISNIFRVGSTHDSVIQLKKDMTRLGFGGMNINGVYGSFTAQRVGQLQAYYGLPSTGKADKATLRKIGEILSSPFQVGVSHVGTIDLKEKLTRLDFGNMNINEVYGSFTAQRVRQFQAYYGLVVNGIADERTLAKLDEILSSPFQEGREHNDVIQLKENLTTLGYGNMNINPVYGSFTAQRVREFQADHGLRVHGIADEVTLAKIDEQLEQLAAAKEVITFTQYNLTLTEAANRQLQLNPPPQTDMYRNAPAFIHSSHVDVVESGVITGTSVNLRTTPRLGSSTNVATTVSQGTTFTINGTVTGDPHNGSTTWYEINYGGNTLYVHSSLASNSQVAIVRNNAVVRESANTSSHIFGARSQQNIRQNAQYVVNRQLTGSSLDGSNVWYEISFGPWRSAKTGDFTPFLDPSNNDKFQHLVLDKSVGVTAAQLNNVLSGRGVFHGRGQAFIDAGRTHSVNEVYLIAHAMLESGNGTSRLATGIEVGRNSSGNLVLVTDSNRSSLGDIRTTYNMYGIGANDDDPYRLGAIRAYNEGWFTPEAAIIGGARFISNSYFARGQNTLYKMRWNHLYDTNGNGFFPQYATDMGWAVKQLPRIKSFYDQLDNATLHFDIVRYR</sequence>
<evidence type="ECO:0000259" key="2">
    <source>
        <dbReference type="PROSITE" id="PS51781"/>
    </source>
</evidence>
<dbReference type="InterPro" id="IPR002901">
    <property type="entry name" value="MGlyc_endo_b_GlcNAc-like_dom"/>
</dbReference>
<dbReference type="PANTHER" id="PTHR41533">
    <property type="entry name" value="L,D-TRANSPEPTIDASE HI_1667-RELATED"/>
    <property type="match status" value="1"/>
</dbReference>
<dbReference type="Gene3D" id="1.10.101.10">
    <property type="entry name" value="PGBD-like superfamily/PGBD"/>
    <property type="match status" value="9"/>
</dbReference>